<sequence length="109" mass="12377">MALRSKSRRISSATSSAAVVVDDESGGIYGLGGVLKGRDHQWLRGEQQAVRKLHMKQQVSIERFRILRKINSASEYEMLDSRLNPHLFIEIVIASVVDSKERETGRLRR</sequence>
<comment type="caution">
    <text evidence="1">The sequence shown here is derived from an EMBL/GenBank/DDBJ whole genome shotgun (WGS) entry which is preliminary data.</text>
</comment>
<dbReference type="Proteomes" id="UP000266723">
    <property type="component" value="Unassembled WGS sequence"/>
</dbReference>
<protein>
    <submittedName>
        <fullName evidence="1">Uncharacterized protein</fullName>
    </submittedName>
</protein>
<evidence type="ECO:0000313" key="2">
    <source>
        <dbReference type="Proteomes" id="UP000266723"/>
    </source>
</evidence>
<evidence type="ECO:0000313" key="1">
    <source>
        <dbReference type="EMBL" id="KAF3565896.1"/>
    </source>
</evidence>
<name>A0ABQ7D0V8_BRACR</name>
<gene>
    <name evidence="1" type="ORF">DY000_02017548</name>
</gene>
<reference evidence="1 2" key="1">
    <citation type="journal article" date="2020" name="BMC Genomics">
        <title>Intraspecific diversification of the crop wild relative Brassica cretica Lam. using demographic model selection.</title>
        <authorList>
            <person name="Kioukis A."/>
            <person name="Michalopoulou V.A."/>
            <person name="Briers L."/>
            <person name="Pirintsos S."/>
            <person name="Studholme D.J."/>
            <person name="Pavlidis P."/>
            <person name="Sarris P.F."/>
        </authorList>
    </citation>
    <scope>NUCLEOTIDE SEQUENCE [LARGE SCALE GENOMIC DNA]</scope>
    <source>
        <strain evidence="2">cv. PFS-1207/04</strain>
    </source>
</reference>
<accession>A0ABQ7D0V8</accession>
<keyword evidence="2" id="KW-1185">Reference proteome</keyword>
<organism evidence="1 2">
    <name type="scientific">Brassica cretica</name>
    <name type="common">Mustard</name>
    <dbReference type="NCBI Taxonomy" id="69181"/>
    <lineage>
        <taxon>Eukaryota</taxon>
        <taxon>Viridiplantae</taxon>
        <taxon>Streptophyta</taxon>
        <taxon>Embryophyta</taxon>
        <taxon>Tracheophyta</taxon>
        <taxon>Spermatophyta</taxon>
        <taxon>Magnoliopsida</taxon>
        <taxon>eudicotyledons</taxon>
        <taxon>Gunneridae</taxon>
        <taxon>Pentapetalae</taxon>
        <taxon>rosids</taxon>
        <taxon>malvids</taxon>
        <taxon>Brassicales</taxon>
        <taxon>Brassicaceae</taxon>
        <taxon>Brassiceae</taxon>
        <taxon>Brassica</taxon>
    </lineage>
</organism>
<dbReference type="EMBL" id="QGKV02000759">
    <property type="protein sequence ID" value="KAF3565896.1"/>
    <property type="molecule type" value="Genomic_DNA"/>
</dbReference>
<proteinExistence type="predicted"/>